<reference evidence="1 2" key="1">
    <citation type="submission" date="2019-06" db="EMBL/GenBank/DDBJ databases">
        <title>Pac Bio to generate improved reference genome sequences for organisms with transposon mutant libraries (support for FEBA project).</title>
        <authorList>
            <person name="Blow M."/>
        </authorList>
    </citation>
    <scope>NUCLEOTIDE SEQUENCE [LARGE SCALE GENOMIC DNA]</scope>
    <source>
        <strain evidence="1 2">USDA 1844</strain>
    </source>
</reference>
<evidence type="ECO:0000313" key="1">
    <source>
        <dbReference type="EMBL" id="TVZ75096.1"/>
    </source>
</evidence>
<accession>A0A559TKK6</accession>
<dbReference type="EMBL" id="VISO01000001">
    <property type="protein sequence ID" value="TVZ75096.1"/>
    <property type="molecule type" value="Genomic_DNA"/>
</dbReference>
<protein>
    <submittedName>
        <fullName evidence="1">Uncharacterized protein</fullName>
    </submittedName>
</protein>
<organism evidence="1 2">
    <name type="scientific">Rhizobium mongolense USDA 1844</name>
    <dbReference type="NCBI Taxonomy" id="1079460"/>
    <lineage>
        <taxon>Bacteria</taxon>
        <taxon>Pseudomonadati</taxon>
        <taxon>Pseudomonadota</taxon>
        <taxon>Alphaproteobacteria</taxon>
        <taxon>Hyphomicrobiales</taxon>
        <taxon>Rhizobiaceae</taxon>
        <taxon>Rhizobium/Agrobacterium group</taxon>
        <taxon>Rhizobium</taxon>
    </lineage>
</organism>
<name>A0A559TKK6_9HYPH</name>
<evidence type="ECO:0000313" key="2">
    <source>
        <dbReference type="Proteomes" id="UP000319824"/>
    </source>
</evidence>
<gene>
    <name evidence="1" type="ORF">BCL32_0495</name>
</gene>
<dbReference type="AlphaFoldDB" id="A0A559TKK6"/>
<comment type="caution">
    <text evidence="1">The sequence shown here is derived from an EMBL/GenBank/DDBJ whole genome shotgun (WGS) entry which is preliminary data.</text>
</comment>
<dbReference type="Proteomes" id="UP000319824">
    <property type="component" value="Unassembled WGS sequence"/>
</dbReference>
<proteinExistence type="predicted"/>
<sequence>MRIPKPVLFGRLQQGSEFATHLENNGQADEPTAKMRPPNLRNCHQDTGTRSSIYHFPRVRQVAQDLVLLHGKLN</sequence>